<accession>A0A6A4G029</accession>
<name>A0A6A4G029_9STRA</name>
<dbReference type="Proteomes" id="UP000434957">
    <property type="component" value="Unassembled WGS sequence"/>
</dbReference>
<evidence type="ECO:0000313" key="2">
    <source>
        <dbReference type="Proteomes" id="UP000434957"/>
    </source>
</evidence>
<comment type="caution">
    <text evidence="1">The sequence shown here is derived from an EMBL/GenBank/DDBJ whole genome shotgun (WGS) entry which is preliminary data.</text>
</comment>
<gene>
    <name evidence="1" type="ORF">PR003_g2893</name>
</gene>
<dbReference type="AlphaFoldDB" id="A0A6A4G029"/>
<reference evidence="1 2" key="1">
    <citation type="submission" date="2018-08" db="EMBL/GenBank/DDBJ databases">
        <title>Genomic investigation of the strawberry pathogen Phytophthora fragariae indicates pathogenicity is determined by transcriptional variation in three key races.</title>
        <authorList>
            <person name="Adams T.M."/>
            <person name="Armitage A.D."/>
            <person name="Sobczyk M.K."/>
            <person name="Bates H.J."/>
            <person name="Dunwell J.M."/>
            <person name="Nellist C.F."/>
            <person name="Harrison R.J."/>
        </authorList>
    </citation>
    <scope>NUCLEOTIDE SEQUENCE [LARGE SCALE GENOMIC DNA]</scope>
    <source>
        <strain evidence="1 2">SCRP333</strain>
    </source>
</reference>
<dbReference type="EMBL" id="QXFT01000095">
    <property type="protein sequence ID" value="KAE9355370.1"/>
    <property type="molecule type" value="Genomic_DNA"/>
</dbReference>
<keyword evidence="2" id="KW-1185">Reference proteome</keyword>
<sequence>MRLCVGAPATLTFNMVQSADLCNGTNAVVYDFMFLSDSEQPIDLVQITDTYLGPSLLNDVPNIVPNAPKEISWGNKSVTYA</sequence>
<organism evidence="1 2">
    <name type="scientific">Phytophthora rubi</name>
    <dbReference type="NCBI Taxonomy" id="129364"/>
    <lineage>
        <taxon>Eukaryota</taxon>
        <taxon>Sar</taxon>
        <taxon>Stramenopiles</taxon>
        <taxon>Oomycota</taxon>
        <taxon>Peronosporomycetes</taxon>
        <taxon>Peronosporales</taxon>
        <taxon>Peronosporaceae</taxon>
        <taxon>Phytophthora</taxon>
    </lineage>
</organism>
<evidence type="ECO:0000313" key="1">
    <source>
        <dbReference type="EMBL" id="KAE9355370.1"/>
    </source>
</evidence>
<proteinExistence type="predicted"/>
<protein>
    <submittedName>
        <fullName evidence="1">Uncharacterized protein</fullName>
    </submittedName>
</protein>